<dbReference type="OrthoDB" id="3552873at2759"/>
<dbReference type="EMBL" id="KN832870">
    <property type="protein sequence ID" value="KIN08583.1"/>
    <property type="molecule type" value="Genomic_DNA"/>
</dbReference>
<dbReference type="HOGENOM" id="CLU_1222203_0_0_1"/>
<protein>
    <recommendedName>
        <fullName evidence="3">RRM domain-containing protein</fullName>
    </recommendedName>
</protein>
<dbReference type="Proteomes" id="UP000054321">
    <property type="component" value="Unassembled WGS sequence"/>
</dbReference>
<dbReference type="InParanoid" id="A0A0C3E2P7"/>
<dbReference type="SUPFAM" id="SSF54928">
    <property type="entry name" value="RNA-binding domain, RBD"/>
    <property type="match status" value="1"/>
</dbReference>
<organism evidence="1 2">
    <name type="scientific">Oidiodendron maius (strain Zn)</name>
    <dbReference type="NCBI Taxonomy" id="913774"/>
    <lineage>
        <taxon>Eukaryota</taxon>
        <taxon>Fungi</taxon>
        <taxon>Dikarya</taxon>
        <taxon>Ascomycota</taxon>
        <taxon>Pezizomycotina</taxon>
        <taxon>Leotiomycetes</taxon>
        <taxon>Leotiomycetes incertae sedis</taxon>
        <taxon>Myxotrichaceae</taxon>
        <taxon>Oidiodendron</taxon>
    </lineage>
</organism>
<dbReference type="GO" id="GO:0003676">
    <property type="term" value="F:nucleic acid binding"/>
    <property type="evidence" value="ECO:0007669"/>
    <property type="project" value="InterPro"/>
</dbReference>
<sequence>FIPSNIVLGQPPVLTLDNARKAVIAGMKMNPNYRGTLTSFHIENSSATALENCAVRVHGIHPDATAKEILDEVHTGKIYSINRCPPEVGVIETAAADIVFITHAAAKAFIAEARTGIFVRGCPIQVCWNRNKVKESRNASGIESRIIKISGPEGTLSISILEDFFKKYFHFKLVDSKSWRSAPSRKTYELGFESIHPQATWARRVFKQHFQGGNQAEFRIWFGPDPC</sequence>
<proteinExistence type="predicted"/>
<dbReference type="AlphaFoldDB" id="A0A0C3E2P7"/>
<evidence type="ECO:0000313" key="1">
    <source>
        <dbReference type="EMBL" id="KIN08583.1"/>
    </source>
</evidence>
<dbReference type="InterPro" id="IPR035979">
    <property type="entry name" value="RBD_domain_sf"/>
</dbReference>
<reference evidence="1 2" key="1">
    <citation type="submission" date="2014-04" db="EMBL/GenBank/DDBJ databases">
        <authorList>
            <consortium name="DOE Joint Genome Institute"/>
            <person name="Kuo A."/>
            <person name="Martino E."/>
            <person name="Perotto S."/>
            <person name="Kohler A."/>
            <person name="Nagy L.G."/>
            <person name="Floudas D."/>
            <person name="Copeland A."/>
            <person name="Barry K.W."/>
            <person name="Cichocki N."/>
            <person name="Veneault-Fourrey C."/>
            <person name="LaButti K."/>
            <person name="Lindquist E.A."/>
            <person name="Lipzen A."/>
            <person name="Lundell T."/>
            <person name="Morin E."/>
            <person name="Murat C."/>
            <person name="Sun H."/>
            <person name="Tunlid A."/>
            <person name="Henrissat B."/>
            <person name="Grigoriev I.V."/>
            <person name="Hibbett D.S."/>
            <person name="Martin F."/>
            <person name="Nordberg H.P."/>
            <person name="Cantor M.N."/>
            <person name="Hua S.X."/>
        </authorList>
    </citation>
    <scope>NUCLEOTIDE SEQUENCE [LARGE SCALE GENOMIC DNA]</scope>
    <source>
        <strain evidence="1 2">Zn</strain>
    </source>
</reference>
<dbReference type="STRING" id="913774.A0A0C3E2P7"/>
<name>A0A0C3E2P7_OIDMZ</name>
<evidence type="ECO:0008006" key="3">
    <source>
        <dbReference type="Google" id="ProtNLM"/>
    </source>
</evidence>
<accession>A0A0C3E2P7</accession>
<reference evidence="2" key="2">
    <citation type="submission" date="2015-01" db="EMBL/GenBank/DDBJ databases">
        <title>Evolutionary Origins and Diversification of the Mycorrhizal Mutualists.</title>
        <authorList>
            <consortium name="DOE Joint Genome Institute"/>
            <consortium name="Mycorrhizal Genomics Consortium"/>
            <person name="Kohler A."/>
            <person name="Kuo A."/>
            <person name="Nagy L.G."/>
            <person name="Floudas D."/>
            <person name="Copeland A."/>
            <person name="Barry K.W."/>
            <person name="Cichocki N."/>
            <person name="Veneault-Fourrey C."/>
            <person name="LaButti K."/>
            <person name="Lindquist E.A."/>
            <person name="Lipzen A."/>
            <person name="Lundell T."/>
            <person name="Morin E."/>
            <person name="Murat C."/>
            <person name="Riley R."/>
            <person name="Ohm R."/>
            <person name="Sun H."/>
            <person name="Tunlid A."/>
            <person name="Henrissat B."/>
            <person name="Grigoriev I.V."/>
            <person name="Hibbett D.S."/>
            <person name="Martin F."/>
        </authorList>
    </citation>
    <scope>NUCLEOTIDE SEQUENCE [LARGE SCALE GENOMIC DNA]</scope>
    <source>
        <strain evidence="2">Zn</strain>
    </source>
</reference>
<feature type="non-terminal residue" evidence="1">
    <location>
        <position position="1"/>
    </location>
</feature>
<gene>
    <name evidence="1" type="ORF">OIDMADRAFT_93499</name>
</gene>
<keyword evidence="2" id="KW-1185">Reference proteome</keyword>
<evidence type="ECO:0000313" key="2">
    <source>
        <dbReference type="Proteomes" id="UP000054321"/>
    </source>
</evidence>
<feature type="non-terminal residue" evidence="1">
    <location>
        <position position="227"/>
    </location>
</feature>